<dbReference type="Gene3D" id="3.40.50.200">
    <property type="entry name" value="Peptidase S8/S53 domain"/>
    <property type="match status" value="1"/>
</dbReference>
<dbReference type="Pfam" id="PF00082">
    <property type="entry name" value="Peptidase_S8"/>
    <property type="match status" value="1"/>
</dbReference>
<keyword evidence="10" id="KW-1185">Reference proteome</keyword>
<evidence type="ECO:0000256" key="1">
    <source>
        <dbReference type="ARBA" id="ARBA00011073"/>
    </source>
</evidence>
<comment type="caution">
    <text evidence="9">The sequence shown here is derived from an EMBL/GenBank/DDBJ whole genome shotgun (WGS) entry which is preliminary data.</text>
</comment>
<keyword evidence="3 5" id="KW-0378">Hydrolase</keyword>
<dbReference type="PROSITE" id="PS00137">
    <property type="entry name" value="SUBTILASE_HIS"/>
    <property type="match status" value="1"/>
</dbReference>
<organism evidence="9 10">
    <name type="scientific">Astrephomene gubernaculifera</name>
    <dbReference type="NCBI Taxonomy" id="47775"/>
    <lineage>
        <taxon>Eukaryota</taxon>
        <taxon>Viridiplantae</taxon>
        <taxon>Chlorophyta</taxon>
        <taxon>core chlorophytes</taxon>
        <taxon>Chlorophyceae</taxon>
        <taxon>CS clade</taxon>
        <taxon>Chlamydomonadales</taxon>
        <taxon>Astrephomenaceae</taxon>
        <taxon>Astrephomene</taxon>
    </lineage>
</organism>
<dbReference type="InterPro" id="IPR034204">
    <property type="entry name" value="PfSUB1-like_cat_dom"/>
</dbReference>
<feature type="region of interest" description="Disordered" evidence="6">
    <location>
        <begin position="1130"/>
        <end position="1180"/>
    </location>
</feature>
<dbReference type="InterPro" id="IPR015500">
    <property type="entry name" value="Peptidase_S8_subtilisin-rel"/>
</dbReference>
<name>A0AAD3DK22_9CHLO</name>
<feature type="region of interest" description="Disordered" evidence="6">
    <location>
        <begin position="1"/>
        <end position="20"/>
    </location>
</feature>
<keyword evidence="7" id="KW-1133">Transmembrane helix</keyword>
<dbReference type="EMBL" id="BMAR01000002">
    <property type="protein sequence ID" value="GFR42083.1"/>
    <property type="molecule type" value="Genomic_DNA"/>
</dbReference>
<dbReference type="InterPro" id="IPR022398">
    <property type="entry name" value="Peptidase_S8_His-AS"/>
</dbReference>
<dbReference type="InterPro" id="IPR036852">
    <property type="entry name" value="Peptidase_S8/S53_dom_sf"/>
</dbReference>
<evidence type="ECO:0000313" key="9">
    <source>
        <dbReference type="EMBL" id="GFR42083.1"/>
    </source>
</evidence>
<reference evidence="9 10" key="1">
    <citation type="journal article" date="2021" name="Sci. Rep.">
        <title>Genome sequencing of the multicellular alga Astrephomene provides insights into convergent evolution of germ-soma differentiation.</title>
        <authorList>
            <person name="Yamashita S."/>
            <person name="Yamamoto K."/>
            <person name="Matsuzaki R."/>
            <person name="Suzuki S."/>
            <person name="Yamaguchi H."/>
            <person name="Hirooka S."/>
            <person name="Minakuchi Y."/>
            <person name="Miyagishima S."/>
            <person name="Kawachi M."/>
            <person name="Toyoda A."/>
            <person name="Nozaki H."/>
        </authorList>
    </citation>
    <scope>NUCLEOTIDE SEQUENCE [LARGE SCALE GENOMIC DNA]</scope>
    <source>
        <strain evidence="9 10">NIES-4017</strain>
    </source>
</reference>
<evidence type="ECO:0000256" key="5">
    <source>
        <dbReference type="PROSITE-ProRule" id="PRU01240"/>
    </source>
</evidence>
<feature type="transmembrane region" description="Helical" evidence="7">
    <location>
        <begin position="30"/>
        <end position="50"/>
    </location>
</feature>
<dbReference type="PROSITE" id="PS00136">
    <property type="entry name" value="SUBTILASE_ASP"/>
    <property type="match status" value="1"/>
</dbReference>
<dbReference type="CDD" id="cd07473">
    <property type="entry name" value="Peptidases_S8_Subtilisin_like"/>
    <property type="match status" value="1"/>
</dbReference>
<evidence type="ECO:0000256" key="2">
    <source>
        <dbReference type="ARBA" id="ARBA00022670"/>
    </source>
</evidence>
<evidence type="ECO:0000313" key="10">
    <source>
        <dbReference type="Proteomes" id="UP001054857"/>
    </source>
</evidence>
<dbReference type="InterPro" id="IPR051048">
    <property type="entry name" value="Peptidase_S8/S53_subtilisin"/>
</dbReference>
<evidence type="ECO:0000256" key="4">
    <source>
        <dbReference type="ARBA" id="ARBA00022825"/>
    </source>
</evidence>
<keyword evidence="4 5" id="KW-0720">Serine protease</keyword>
<dbReference type="GO" id="GO:0004252">
    <property type="term" value="F:serine-type endopeptidase activity"/>
    <property type="evidence" value="ECO:0007669"/>
    <property type="project" value="UniProtKB-UniRule"/>
</dbReference>
<feature type="domain" description="Peptidase S8/S53" evidence="8">
    <location>
        <begin position="196"/>
        <end position="498"/>
    </location>
</feature>
<feature type="active site" description="Charge relay system" evidence="5">
    <location>
        <position position="479"/>
    </location>
</feature>
<dbReference type="GO" id="GO:0006508">
    <property type="term" value="P:proteolysis"/>
    <property type="evidence" value="ECO:0007669"/>
    <property type="project" value="UniProtKB-KW"/>
</dbReference>
<comment type="similarity">
    <text evidence="1 5">Belongs to the peptidase S8 family.</text>
</comment>
<evidence type="ECO:0000259" key="8">
    <source>
        <dbReference type="Pfam" id="PF00082"/>
    </source>
</evidence>
<accession>A0AAD3DK22</accession>
<evidence type="ECO:0000256" key="6">
    <source>
        <dbReference type="SAM" id="MobiDB-lite"/>
    </source>
</evidence>
<dbReference type="Proteomes" id="UP001054857">
    <property type="component" value="Unassembled WGS sequence"/>
</dbReference>
<proteinExistence type="inferred from homology"/>
<dbReference type="InterPro" id="IPR023827">
    <property type="entry name" value="Peptidase_S8_Asp-AS"/>
</dbReference>
<dbReference type="PRINTS" id="PR00723">
    <property type="entry name" value="SUBTILISIN"/>
</dbReference>
<gene>
    <name evidence="9" type="ORF">Agub_g2924</name>
</gene>
<sequence length="1383" mass="149304">MTSQEKATVETPEESKKEGLEKRSPFARSCLFWSLAITAVVCIIIVAVVTPVCVLEGCGRGGGAEEDGIKVNRIIVSFETLEKTVRSIVPPALFEFVEEILLDSSGLHIISFPDSKIMNAILKIIKSQLDLDILLHDVAYTIPQGNRLEVNVTELVQTLSRRRLSQASPDNYEDMLWQRPIVNYDGAWNITAGVPNVVIAVLDTGCDLNHPDLKNNLWVNVKESIGTSGVDDDGNGYIDDIYGYDFAGNASTCDFDWIAANSTQCTGQPIPQDNYGHGTHCAGIAAAAYNGIGVAGVAPNVKIMCLKVASTANGKANYYLSNVLTALDYAYKNGAHIVSASFGPSKPNLAPTASDLLTMANEVKSYQKALDPLVKKDMLIFAAAGNENTLLDSLEKVNSTYNPCSMARYYPSNMMCVAATNQTDQRWLDYEQNQWKGTNYGTKYVDIAAPGRMILSTVPANMASLLNQDMMYWNMTGSSAATPLVAGVAALILSVLGPGSNNYYQGSKALQILVDSSDKIPNLPVRTSSRVNAAQAVLKAQASLTNLYLLTPLSGFSPANQTVLLSGFNETYYSGDIGLDDMDYTALASYDTSARFTKSLFDSYKYGAGYTLVVRASVFLNQSGIYLMKVTTTANVSDVAIKFGQNKMTDFTQTIQMSAGIAGGWYEFQLRYRNPVAPIDIKIALPGSGGAAADYQYQDFFYTSTNTQRFLYHAPNIALSSSFQVLTRPVNASTLTRASIADGPFPKLQLDQPYNYSSVLPDLSFTDMATGLRDALYPNMNDTAPMSVVGIVHTRLRAPEIPVRFQLTCQLCSLAINNLTILDVYGSSVQEVSTKNSGCMTQLGGMGTHDLTIRFALANTSSTALKLAWLPCTSAATSTATTITTHVANNLLWNPSSGVAGYVPGMQCDIWPDNPSPDVRNYPYESQPLLKFRLPIALGQSAKSLNATLMNNTIYTSSFLPSGCRADNESLSSGCYTYASYNLKDVFQSIANQSIFSSTPFYYIYLRCYTYVNRGFRNGVTQARASTANTIITYLGGQTVFRSEANAQQRGPLNAASIAANVTNLQGHYQLLTFEYRHVNPAIPAVGILDGGLNASLASDNFRIDLSNTLLPIPIVTIRPPVKVLVITSPPPPVPNPPSPSPKPRPPSPRPRPPSPRPRPPSPRPSPPRPRPPPPASVGRRRLLQTPVSRSGYVPVALGCSAWSMEQVGSAGFAAAVYPYNASAPYEALYGFSSLVVNNYTATPVQSMVSVAGSLSGSVSVPENGTDTNRYVRVEGFFRSPAAAGEMSKYVLRVRDGEGQSVAITMGNITVRNAVEFPAVTMPQTRAEVMLPAGFVPTLVTVKNNRNDSTVVLDLGLTSSTNTTIPESPLEWYSLADPSATGL</sequence>
<keyword evidence="2 5" id="KW-0645">Protease</keyword>
<keyword evidence="7" id="KW-0812">Transmembrane</keyword>
<dbReference type="PROSITE" id="PS51892">
    <property type="entry name" value="SUBTILASE"/>
    <property type="match status" value="1"/>
</dbReference>
<feature type="compositionally biased region" description="Pro residues" evidence="6">
    <location>
        <begin position="1130"/>
        <end position="1176"/>
    </location>
</feature>
<keyword evidence="7" id="KW-0472">Membrane</keyword>
<dbReference type="PANTHER" id="PTHR43399:SF4">
    <property type="entry name" value="CELL WALL-ASSOCIATED PROTEASE"/>
    <property type="match status" value="1"/>
</dbReference>
<protein>
    <recommendedName>
        <fullName evidence="8">Peptidase S8/S53 domain-containing protein</fullName>
    </recommendedName>
</protein>
<dbReference type="SUPFAM" id="SSF52743">
    <property type="entry name" value="Subtilisin-like"/>
    <property type="match status" value="1"/>
</dbReference>
<dbReference type="InterPro" id="IPR000209">
    <property type="entry name" value="Peptidase_S8/S53_dom"/>
</dbReference>
<evidence type="ECO:0000256" key="3">
    <source>
        <dbReference type="ARBA" id="ARBA00022801"/>
    </source>
</evidence>
<feature type="active site" description="Charge relay system" evidence="5">
    <location>
        <position position="203"/>
    </location>
</feature>
<evidence type="ECO:0000256" key="7">
    <source>
        <dbReference type="SAM" id="Phobius"/>
    </source>
</evidence>
<dbReference type="PANTHER" id="PTHR43399">
    <property type="entry name" value="SUBTILISIN-RELATED"/>
    <property type="match status" value="1"/>
</dbReference>
<feature type="active site" description="Charge relay system" evidence="5">
    <location>
        <position position="277"/>
    </location>
</feature>